<proteinExistence type="predicted"/>
<feature type="chain" id="PRO_5012582598" evidence="1">
    <location>
        <begin position="20"/>
        <end position="103"/>
    </location>
</feature>
<gene>
    <name evidence="2" type="ORF">BZG36_01999</name>
</gene>
<feature type="signal peptide" evidence="1">
    <location>
        <begin position="1"/>
        <end position="19"/>
    </location>
</feature>
<organism evidence="2 3">
    <name type="scientific">Bifiguratus adelaidae</name>
    <dbReference type="NCBI Taxonomy" id="1938954"/>
    <lineage>
        <taxon>Eukaryota</taxon>
        <taxon>Fungi</taxon>
        <taxon>Fungi incertae sedis</taxon>
        <taxon>Mucoromycota</taxon>
        <taxon>Mucoromycotina</taxon>
        <taxon>Endogonomycetes</taxon>
        <taxon>Endogonales</taxon>
        <taxon>Endogonales incertae sedis</taxon>
        <taxon>Bifiguratus</taxon>
    </lineage>
</organism>
<keyword evidence="1" id="KW-0732">Signal</keyword>
<accession>A0A261Y424</accession>
<keyword evidence="3" id="KW-1185">Reference proteome</keyword>
<evidence type="ECO:0000313" key="2">
    <source>
        <dbReference type="EMBL" id="OZJ05369.1"/>
    </source>
</evidence>
<protein>
    <submittedName>
        <fullName evidence="2">Uncharacterized protein</fullName>
    </submittedName>
</protein>
<dbReference type="AlphaFoldDB" id="A0A261Y424"/>
<dbReference type="EMBL" id="MVBO01000016">
    <property type="protein sequence ID" value="OZJ05369.1"/>
    <property type="molecule type" value="Genomic_DNA"/>
</dbReference>
<comment type="caution">
    <text evidence="2">The sequence shown here is derived from an EMBL/GenBank/DDBJ whole genome shotgun (WGS) entry which is preliminary data.</text>
</comment>
<evidence type="ECO:0000313" key="3">
    <source>
        <dbReference type="Proteomes" id="UP000242875"/>
    </source>
</evidence>
<name>A0A261Y424_9FUNG</name>
<dbReference type="Proteomes" id="UP000242875">
    <property type="component" value="Unassembled WGS sequence"/>
</dbReference>
<reference evidence="2 3" key="1">
    <citation type="journal article" date="2017" name="Mycologia">
        <title>Bifiguratus adelaidae, gen. et sp. nov., a new member of Mucoromycotina in endophytic and soil-dwelling habitats.</title>
        <authorList>
            <person name="Torres-Cruz T.J."/>
            <person name="Billingsley Tobias T.L."/>
            <person name="Almatruk M."/>
            <person name="Hesse C."/>
            <person name="Kuske C.R."/>
            <person name="Desiro A."/>
            <person name="Benucci G.M."/>
            <person name="Bonito G."/>
            <person name="Stajich J.E."/>
            <person name="Dunlap C."/>
            <person name="Arnold A.E."/>
            <person name="Porras-Alfaro A."/>
        </authorList>
    </citation>
    <scope>NUCLEOTIDE SEQUENCE [LARGE SCALE GENOMIC DNA]</scope>
    <source>
        <strain evidence="2 3">AZ0501</strain>
    </source>
</reference>
<evidence type="ECO:0000256" key="1">
    <source>
        <dbReference type="SAM" id="SignalP"/>
    </source>
</evidence>
<sequence length="103" mass="11184">MKISSIAYALSLLVVAVNAMPVHEDVTLAKRDADLVDLANALQNADLLNGVNVLSNQNAKRDLINAKTWKQRMAKRDGDLVDAKTALQNANVLNDVDVLSNED</sequence>